<dbReference type="NCBIfam" id="TIGR00830">
    <property type="entry name" value="PTBA"/>
    <property type="match status" value="1"/>
</dbReference>
<name>A0A930VX37_9ACTN</name>
<evidence type="ECO:0000256" key="5">
    <source>
        <dbReference type="ARBA" id="ARBA00022683"/>
    </source>
</evidence>
<dbReference type="Pfam" id="PF00358">
    <property type="entry name" value="PTS_EIIA_1"/>
    <property type="match status" value="1"/>
</dbReference>
<evidence type="ECO:0000259" key="7">
    <source>
        <dbReference type="PROSITE" id="PS51093"/>
    </source>
</evidence>
<evidence type="ECO:0000256" key="4">
    <source>
        <dbReference type="ARBA" id="ARBA00022679"/>
    </source>
</evidence>
<dbReference type="Proteomes" id="UP000698335">
    <property type="component" value="Unassembled WGS sequence"/>
</dbReference>
<dbReference type="PANTHER" id="PTHR45008:SF1">
    <property type="entry name" value="PTS SYSTEM GLUCOSE-SPECIFIC EIIA COMPONENT"/>
    <property type="match status" value="1"/>
</dbReference>
<evidence type="ECO:0000256" key="1">
    <source>
        <dbReference type="ARBA" id="ARBA00004496"/>
    </source>
</evidence>
<keyword evidence="2" id="KW-0813">Transport</keyword>
<dbReference type="PANTHER" id="PTHR45008">
    <property type="entry name" value="PTS SYSTEM GLUCOSE-SPECIFIC EIIA COMPONENT"/>
    <property type="match status" value="1"/>
</dbReference>
<dbReference type="AlphaFoldDB" id="A0A930VX37"/>
<dbReference type="InterPro" id="IPR011055">
    <property type="entry name" value="Dup_hybrid_motif"/>
</dbReference>
<accession>A0A930VX37</accession>
<dbReference type="FunFam" id="2.70.70.10:FF:000001">
    <property type="entry name" value="PTS system glucose-specific IIA component"/>
    <property type="match status" value="1"/>
</dbReference>
<comment type="caution">
    <text evidence="8">The sequence shown here is derived from an EMBL/GenBank/DDBJ whole genome shotgun (WGS) entry which is preliminary data.</text>
</comment>
<comment type="subcellular location">
    <subcellularLocation>
        <location evidence="1">Cytoplasm</location>
    </subcellularLocation>
</comment>
<dbReference type="SUPFAM" id="SSF51261">
    <property type="entry name" value="Duplicated hybrid motif"/>
    <property type="match status" value="1"/>
</dbReference>
<dbReference type="Gene3D" id="2.70.70.10">
    <property type="entry name" value="Glucose Permease (Domain IIA)"/>
    <property type="match status" value="1"/>
</dbReference>
<dbReference type="GO" id="GO:0009401">
    <property type="term" value="P:phosphoenolpyruvate-dependent sugar phosphotransferase system"/>
    <property type="evidence" value="ECO:0007669"/>
    <property type="project" value="UniProtKB-KW"/>
</dbReference>
<protein>
    <submittedName>
        <fullName evidence="8">PTS glucose transporter subunit IIA</fullName>
    </submittedName>
</protein>
<evidence type="ECO:0000313" key="8">
    <source>
        <dbReference type="EMBL" id="MBF4808156.1"/>
    </source>
</evidence>
<proteinExistence type="predicted"/>
<keyword evidence="3 8" id="KW-0762">Sugar transport</keyword>
<evidence type="ECO:0000313" key="9">
    <source>
        <dbReference type="Proteomes" id="UP000698335"/>
    </source>
</evidence>
<dbReference type="GO" id="GO:0016301">
    <property type="term" value="F:kinase activity"/>
    <property type="evidence" value="ECO:0007669"/>
    <property type="project" value="UniProtKB-KW"/>
</dbReference>
<dbReference type="InterPro" id="IPR050890">
    <property type="entry name" value="PTS_EIIA_component"/>
</dbReference>
<feature type="domain" description="PTS EIIA type-1" evidence="7">
    <location>
        <begin position="47"/>
        <end position="151"/>
    </location>
</feature>
<evidence type="ECO:0000256" key="3">
    <source>
        <dbReference type="ARBA" id="ARBA00022597"/>
    </source>
</evidence>
<reference evidence="8" key="1">
    <citation type="submission" date="2020-04" db="EMBL/GenBank/DDBJ databases">
        <title>Deep metagenomics examines the oral microbiome during advanced dental caries in children, revealing novel taxa and co-occurrences with host molecules.</title>
        <authorList>
            <person name="Baker J.L."/>
            <person name="Morton J.T."/>
            <person name="Dinis M."/>
            <person name="Alvarez R."/>
            <person name="Tran N.C."/>
            <person name="Knight R."/>
            <person name="Edlund A."/>
        </authorList>
    </citation>
    <scope>NUCLEOTIDE SEQUENCE</scope>
    <source>
        <strain evidence="8">JCVI_38_bin.5</strain>
    </source>
</reference>
<dbReference type="GO" id="GO:0005737">
    <property type="term" value="C:cytoplasm"/>
    <property type="evidence" value="ECO:0007669"/>
    <property type="project" value="UniProtKB-SubCell"/>
</dbReference>
<keyword evidence="6" id="KW-0418">Kinase</keyword>
<dbReference type="PROSITE" id="PS51093">
    <property type="entry name" value="PTS_EIIA_TYPE_1"/>
    <property type="match status" value="1"/>
</dbReference>
<gene>
    <name evidence="8" type="ORF">HXK26_05625</name>
</gene>
<sequence>MGLLDFLKKQSAGEKNVVPQSVRVQEEKLTVFAPATGRGVALADVPDPVFSGGVLGEGYGIWPDEGIIYAPVSGVISATTPTMHALGLTSKDGLEILIHVGVDTVEMRGDGFTSFVKQDEEVKAGQPLMSFDLKKIRAAKHPEVIIIAVANTSELSGVTPVEPAEKIEAGAPILRVSEQAAGE</sequence>
<evidence type="ECO:0000256" key="6">
    <source>
        <dbReference type="ARBA" id="ARBA00022777"/>
    </source>
</evidence>
<dbReference type="EMBL" id="JABZGW010000245">
    <property type="protein sequence ID" value="MBF4808156.1"/>
    <property type="molecule type" value="Genomic_DNA"/>
</dbReference>
<keyword evidence="5" id="KW-0598">Phosphotransferase system</keyword>
<organism evidence="8 9">
    <name type="scientific">Lancefieldella rimae</name>
    <dbReference type="NCBI Taxonomy" id="1383"/>
    <lineage>
        <taxon>Bacteria</taxon>
        <taxon>Bacillati</taxon>
        <taxon>Actinomycetota</taxon>
        <taxon>Coriobacteriia</taxon>
        <taxon>Coriobacteriales</taxon>
        <taxon>Atopobiaceae</taxon>
        <taxon>Lancefieldella</taxon>
    </lineage>
</organism>
<evidence type="ECO:0000256" key="2">
    <source>
        <dbReference type="ARBA" id="ARBA00022448"/>
    </source>
</evidence>
<dbReference type="InterPro" id="IPR001127">
    <property type="entry name" value="PTS_EIIA_1_perm"/>
</dbReference>
<dbReference type="PROSITE" id="PS00371">
    <property type="entry name" value="PTS_EIIA_TYPE_1_HIS"/>
    <property type="match status" value="1"/>
</dbReference>
<keyword evidence="4" id="KW-0808">Transferase</keyword>